<dbReference type="Pfam" id="PF03259">
    <property type="entry name" value="Robl_LC7"/>
    <property type="match status" value="1"/>
</dbReference>
<feature type="domain" description="Roadblock/LAMTOR2" evidence="1">
    <location>
        <begin position="12"/>
        <end position="101"/>
    </location>
</feature>
<dbReference type="Proteomes" id="UP001432209">
    <property type="component" value="Chromosome"/>
</dbReference>
<evidence type="ECO:0000313" key="3">
    <source>
        <dbReference type="Proteomes" id="UP001432209"/>
    </source>
</evidence>
<dbReference type="PANTHER" id="PTHR36222:SF1">
    <property type="entry name" value="SERINE PROTEASE INHIBITOR RV3364C"/>
    <property type="match status" value="1"/>
</dbReference>
<name>A0ABZ1ZYS1_STRNV</name>
<gene>
    <name evidence="2" type="ORF">OG442_06555</name>
</gene>
<dbReference type="Gene3D" id="3.30.450.30">
    <property type="entry name" value="Dynein light chain 2a, cytoplasmic"/>
    <property type="match status" value="1"/>
</dbReference>
<dbReference type="RefSeq" id="WP_023537522.1">
    <property type="nucleotide sequence ID" value="NZ_CP109495.1"/>
</dbReference>
<keyword evidence="3" id="KW-1185">Reference proteome</keyword>
<protein>
    <submittedName>
        <fullName evidence="2">Roadblock/LC7 domain-containing protein</fullName>
    </submittedName>
</protein>
<dbReference type="PANTHER" id="PTHR36222">
    <property type="entry name" value="SERINE PROTEASE INHIBITOR RV3364C"/>
    <property type="match status" value="1"/>
</dbReference>
<dbReference type="InterPro" id="IPR053141">
    <property type="entry name" value="Mycobact_SerProt_Inhib_Rv3364c"/>
</dbReference>
<dbReference type="EMBL" id="CP109495">
    <property type="protein sequence ID" value="WUX51226.1"/>
    <property type="molecule type" value="Genomic_DNA"/>
</dbReference>
<organism evidence="2 3">
    <name type="scientific">Streptomyces niveus</name>
    <name type="common">Streptomyces spheroides</name>
    <dbReference type="NCBI Taxonomy" id="193462"/>
    <lineage>
        <taxon>Bacteria</taxon>
        <taxon>Bacillati</taxon>
        <taxon>Actinomycetota</taxon>
        <taxon>Actinomycetes</taxon>
        <taxon>Kitasatosporales</taxon>
        <taxon>Streptomycetaceae</taxon>
        <taxon>Streptomyces</taxon>
    </lineage>
</organism>
<evidence type="ECO:0000259" key="1">
    <source>
        <dbReference type="SMART" id="SM00960"/>
    </source>
</evidence>
<dbReference type="InterPro" id="IPR004942">
    <property type="entry name" value="Roadblock/LAMTOR2_dom"/>
</dbReference>
<sequence>MIRKRTPNPEIQKILDARIQRITGVRGAVVLAEDGLAMYWSLYDEATAERRAAVASSLGSLAVAVATEEEAGHVRRTLIEMEDGYFTIVRCGLLSYLAVSIRADADLGVVGYELTELSLQLGDALDAADRRPPSPGGVPR</sequence>
<accession>A0ABZ1ZYS1</accession>
<dbReference type="SMART" id="SM00960">
    <property type="entry name" value="Robl_LC7"/>
    <property type="match status" value="1"/>
</dbReference>
<dbReference type="SUPFAM" id="SSF103196">
    <property type="entry name" value="Roadblock/LC7 domain"/>
    <property type="match status" value="1"/>
</dbReference>
<reference evidence="2" key="1">
    <citation type="submission" date="2022-10" db="EMBL/GenBank/DDBJ databases">
        <title>The complete genomes of actinobacterial strains from the NBC collection.</title>
        <authorList>
            <person name="Joergensen T.S."/>
            <person name="Alvarez Arevalo M."/>
            <person name="Sterndorff E.B."/>
            <person name="Faurdal D."/>
            <person name="Vuksanovic O."/>
            <person name="Mourched A.-S."/>
            <person name="Charusanti P."/>
            <person name="Shaw S."/>
            <person name="Blin K."/>
            <person name="Weber T."/>
        </authorList>
    </citation>
    <scope>NUCLEOTIDE SEQUENCE</scope>
    <source>
        <strain evidence="2">NBC_01432</strain>
    </source>
</reference>
<evidence type="ECO:0000313" key="2">
    <source>
        <dbReference type="EMBL" id="WUX51226.1"/>
    </source>
</evidence>
<proteinExistence type="predicted"/>